<comment type="caution">
    <text evidence="3">The sequence shown here is derived from an EMBL/GenBank/DDBJ whole genome shotgun (WGS) entry which is preliminary data.</text>
</comment>
<proteinExistence type="predicted"/>
<evidence type="ECO:0008006" key="5">
    <source>
        <dbReference type="Google" id="ProtNLM"/>
    </source>
</evidence>
<keyword evidence="2" id="KW-0472">Membrane</keyword>
<sequence length="277" mass="30706">MTAVTVTFYDHISAADVAFLFPFKSRVALRLPIFRAILSLPMPSSSSSSSSAASFSSVFPVPFPASHPWNPFASAAPFVIAIGGGSVCVKNGECRQYNQLKRHHHESAPVAAEMPSVDEGMNATDKRRKKRGPSALATLSALLLLGVALIVSLAFVAWTIHRMNEQHKECAEAMKTQAERIEVLENAVTKQKQTEEKETEEPNDNGKKSHDKKRRDNKTSAEQQIVTTQSDNWETNDRRQFSQRKQPKELTGNGGRDFVIFMKGRPISGRHFLAKAK</sequence>
<organism evidence="3 4">
    <name type="scientific">Heterodera schachtii</name>
    <name type="common">Sugarbeet cyst nematode worm</name>
    <name type="synonym">Tylenchus schachtii</name>
    <dbReference type="NCBI Taxonomy" id="97005"/>
    <lineage>
        <taxon>Eukaryota</taxon>
        <taxon>Metazoa</taxon>
        <taxon>Ecdysozoa</taxon>
        <taxon>Nematoda</taxon>
        <taxon>Chromadorea</taxon>
        <taxon>Rhabditida</taxon>
        <taxon>Tylenchina</taxon>
        <taxon>Tylenchomorpha</taxon>
        <taxon>Tylenchoidea</taxon>
        <taxon>Heteroderidae</taxon>
        <taxon>Heteroderinae</taxon>
        <taxon>Heterodera</taxon>
    </lineage>
</organism>
<evidence type="ECO:0000256" key="1">
    <source>
        <dbReference type="SAM" id="MobiDB-lite"/>
    </source>
</evidence>
<protein>
    <recommendedName>
        <fullName evidence="5">Transmembrane protein</fullName>
    </recommendedName>
</protein>
<keyword evidence="2" id="KW-0812">Transmembrane</keyword>
<dbReference type="Proteomes" id="UP001620645">
    <property type="component" value="Unassembled WGS sequence"/>
</dbReference>
<feature type="compositionally biased region" description="Polar residues" evidence="1">
    <location>
        <begin position="220"/>
        <end position="233"/>
    </location>
</feature>
<dbReference type="AlphaFoldDB" id="A0ABD2I265"/>
<evidence type="ECO:0000313" key="4">
    <source>
        <dbReference type="Proteomes" id="UP001620645"/>
    </source>
</evidence>
<accession>A0ABD2I265</accession>
<keyword evidence="4" id="KW-1185">Reference proteome</keyword>
<evidence type="ECO:0000313" key="3">
    <source>
        <dbReference type="EMBL" id="KAL3074154.1"/>
    </source>
</evidence>
<gene>
    <name evidence="3" type="ORF">niasHS_014984</name>
</gene>
<reference evidence="3 4" key="1">
    <citation type="submission" date="2024-10" db="EMBL/GenBank/DDBJ databases">
        <authorList>
            <person name="Kim D."/>
        </authorList>
    </citation>
    <scope>NUCLEOTIDE SEQUENCE [LARGE SCALE GENOMIC DNA]</scope>
    <source>
        <strain evidence="3">Taebaek</strain>
    </source>
</reference>
<name>A0ABD2I265_HETSC</name>
<dbReference type="EMBL" id="JBICCN010000357">
    <property type="protein sequence ID" value="KAL3074154.1"/>
    <property type="molecule type" value="Genomic_DNA"/>
</dbReference>
<keyword evidence="2" id="KW-1133">Transmembrane helix</keyword>
<feature type="region of interest" description="Disordered" evidence="1">
    <location>
        <begin position="188"/>
        <end position="257"/>
    </location>
</feature>
<evidence type="ECO:0000256" key="2">
    <source>
        <dbReference type="SAM" id="Phobius"/>
    </source>
</evidence>
<feature type="transmembrane region" description="Helical" evidence="2">
    <location>
        <begin position="136"/>
        <end position="160"/>
    </location>
</feature>